<proteinExistence type="inferred from homology"/>
<dbReference type="RefSeq" id="XP_022244207.1">
    <property type="nucleotide sequence ID" value="XM_022388499.1"/>
</dbReference>
<evidence type="ECO:0000256" key="4">
    <source>
        <dbReference type="ARBA" id="ARBA00022692"/>
    </source>
</evidence>
<evidence type="ECO:0000256" key="9">
    <source>
        <dbReference type="ARBA" id="ARBA00023180"/>
    </source>
</evidence>
<evidence type="ECO:0000256" key="3">
    <source>
        <dbReference type="ARBA" id="ARBA00022475"/>
    </source>
</evidence>
<sequence>QLNLSNGTEAYTNWKDIPVPLYMRFYVFNVTNPYDVILNASKPVVREIGPYTFREKRSKEILSWDTENGTVQYREIKTYIFDREKSFGTQDEMVYVINAPMVGIATMAMQKLSGLVRPIFMPILSSLLESYNEQLFVNRTVRQILFEGYEVPLLKDLTNLAKPFFDIPTILPNNTFGVFYGKNNSDDGIYSVYTGSQGVENFALVETWKNKSSLSFWHSKYCNMINGTDGSMFPPFLDKSDTLYIFTTDLCRSLYLWFEQETKVLGIDAYRFTGPDKLFADPHVDLDNKCFCADPNNCLKAGVIELTSCQNGAPVVASGPHFYQGALEYQSAIDGIKPIKKKHETFLDVEPLTGLVLNASKRLQLNIYVRQTPGIIGLQNIHDTIFPLIWLCESAEIDESSANLFKNQVQIPMNLGTSIMLAAIVLGSMWTIVALAITAYYCKQARNPRFIVCQSQERLSTASSTLEEQEAPGSPVSGHIK</sequence>
<organism evidence="11 12">
    <name type="scientific">Limulus polyphemus</name>
    <name type="common">Atlantic horseshoe crab</name>
    <dbReference type="NCBI Taxonomy" id="6850"/>
    <lineage>
        <taxon>Eukaryota</taxon>
        <taxon>Metazoa</taxon>
        <taxon>Ecdysozoa</taxon>
        <taxon>Arthropoda</taxon>
        <taxon>Chelicerata</taxon>
        <taxon>Merostomata</taxon>
        <taxon>Xiphosura</taxon>
        <taxon>Limulidae</taxon>
        <taxon>Limulus</taxon>
    </lineage>
</organism>
<dbReference type="PRINTS" id="PR01610">
    <property type="entry name" value="CD36ANTIGEN"/>
</dbReference>
<evidence type="ECO:0000256" key="1">
    <source>
        <dbReference type="ARBA" id="ARBA00004651"/>
    </source>
</evidence>
<dbReference type="PRINTS" id="PR01609">
    <property type="entry name" value="CD36FAMILY"/>
</dbReference>
<dbReference type="PANTHER" id="PTHR11923:SF51">
    <property type="entry name" value="LYSOSOME MEMBRANE PROTEIN 2"/>
    <property type="match status" value="1"/>
</dbReference>
<dbReference type="Pfam" id="PF01130">
    <property type="entry name" value="CD36"/>
    <property type="match status" value="1"/>
</dbReference>
<evidence type="ECO:0000256" key="7">
    <source>
        <dbReference type="ARBA" id="ARBA00023157"/>
    </source>
</evidence>
<reference evidence="12" key="1">
    <citation type="submission" date="2025-08" db="UniProtKB">
        <authorList>
            <consortium name="RefSeq"/>
        </authorList>
    </citation>
    <scope>IDENTIFICATION</scope>
    <source>
        <tissue evidence="12">Muscle</tissue>
    </source>
</reference>
<feature type="non-terminal residue" evidence="12">
    <location>
        <position position="1"/>
    </location>
</feature>
<dbReference type="InterPro" id="IPR002159">
    <property type="entry name" value="CD36_fam"/>
</dbReference>
<keyword evidence="4 10" id="KW-0812">Transmembrane</keyword>
<feature type="transmembrane region" description="Helical" evidence="10">
    <location>
        <begin position="419"/>
        <end position="442"/>
    </location>
</feature>
<evidence type="ECO:0000313" key="12">
    <source>
        <dbReference type="RefSeq" id="XP_022244207.1"/>
    </source>
</evidence>
<evidence type="ECO:0000256" key="6">
    <source>
        <dbReference type="ARBA" id="ARBA00023136"/>
    </source>
</evidence>
<evidence type="ECO:0000256" key="5">
    <source>
        <dbReference type="ARBA" id="ARBA00022989"/>
    </source>
</evidence>
<dbReference type="Proteomes" id="UP000694941">
    <property type="component" value="Unplaced"/>
</dbReference>
<evidence type="ECO:0000256" key="10">
    <source>
        <dbReference type="SAM" id="Phobius"/>
    </source>
</evidence>
<dbReference type="InterPro" id="IPR005428">
    <property type="entry name" value="CD36/SCARB1/SNMP1"/>
</dbReference>
<comment type="subcellular location">
    <subcellularLocation>
        <location evidence="1">Cell membrane</location>
        <topology evidence="1">Multi-pass membrane protein</topology>
    </subcellularLocation>
</comment>
<evidence type="ECO:0000256" key="2">
    <source>
        <dbReference type="ARBA" id="ARBA00010532"/>
    </source>
</evidence>
<name>A0ABM1SKQ1_LIMPO</name>
<keyword evidence="5 10" id="KW-1133">Transmembrane helix</keyword>
<keyword evidence="8" id="KW-0675">Receptor</keyword>
<keyword evidence="3" id="KW-1003">Cell membrane</keyword>
<gene>
    <name evidence="12" type="primary">LOC106461513</name>
</gene>
<protein>
    <submittedName>
        <fullName evidence="12">Lysosome membrane protein 2-like</fullName>
    </submittedName>
</protein>
<comment type="similarity">
    <text evidence="2">Belongs to the CD36 family.</text>
</comment>
<keyword evidence="11" id="KW-1185">Reference proteome</keyword>
<dbReference type="GeneID" id="106461513"/>
<keyword evidence="6 10" id="KW-0472">Membrane</keyword>
<evidence type="ECO:0000256" key="8">
    <source>
        <dbReference type="ARBA" id="ARBA00023170"/>
    </source>
</evidence>
<keyword evidence="7" id="KW-1015">Disulfide bond</keyword>
<keyword evidence="9" id="KW-0325">Glycoprotein</keyword>
<evidence type="ECO:0000313" key="11">
    <source>
        <dbReference type="Proteomes" id="UP000694941"/>
    </source>
</evidence>
<dbReference type="PANTHER" id="PTHR11923">
    <property type="entry name" value="SCAVENGER RECEPTOR CLASS B TYPE-1 SR-B1"/>
    <property type="match status" value="1"/>
</dbReference>
<accession>A0ABM1SKQ1</accession>